<dbReference type="InterPro" id="IPR025159">
    <property type="entry name" value="AbiEi_N"/>
</dbReference>
<dbReference type="STRING" id="648782.SAMN04488554_3927"/>
<dbReference type="EMBL" id="FNTX01000002">
    <property type="protein sequence ID" value="SEE96423.1"/>
    <property type="molecule type" value="Genomic_DNA"/>
</dbReference>
<sequence length="324" mass="36135">MHRSADEMTHAWNLGKELITYAAAAELGLEKPLLRAHRDGRLERVARGVYVPRIATTHGSPGQQRAADYLRLVLAAARRLHSPVFTSWSAVALLGLPIVGRWPQDIYVLSRTAHGKRRRGLVSVARRSDVPVTTTCGLELTDVEFTLIQLARHAPLVSALVAANAACLTRQGAGGLTTPARLWVEHERLLPYRSHRRVQAVLERVRDNAESPLETVSDLTIDELGFAAPRHQVRFDVTTGSAYLDFYWEEAGIGGEADGDTKYLHSGSDAGATVLEEKHREDELRSQLRGLVRWSWRDAWLRTPLEGKLVRAGVPRPRLPRQLR</sequence>
<evidence type="ECO:0000259" key="1">
    <source>
        <dbReference type="Pfam" id="PF13338"/>
    </source>
</evidence>
<name>A0A1H5N4G8_9MICO</name>
<dbReference type="Pfam" id="PF13338">
    <property type="entry name" value="AbiEi_4"/>
    <property type="match status" value="1"/>
</dbReference>
<protein>
    <submittedName>
        <fullName evidence="2">Transcriptional regulator, AbiEi antitoxin, Type IV TA system</fullName>
    </submittedName>
</protein>
<evidence type="ECO:0000313" key="3">
    <source>
        <dbReference type="Proteomes" id="UP000199220"/>
    </source>
</evidence>
<proteinExistence type="predicted"/>
<reference evidence="3" key="1">
    <citation type="submission" date="2016-10" db="EMBL/GenBank/DDBJ databases">
        <authorList>
            <person name="Varghese N."/>
            <person name="Submissions S."/>
        </authorList>
    </citation>
    <scope>NUCLEOTIDE SEQUENCE [LARGE SCALE GENOMIC DNA]</scope>
    <source>
        <strain evidence="3">DSM 21368</strain>
    </source>
</reference>
<accession>A0A1H5N4G8</accession>
<dbReference type="Proteomes" id="UP000199220">
    <property type="component" value="Unassembled WGS sequence"/>
</dbReference>
<keyword evidence="3" id="KW-1185">Reference proteome</keyword>
<evidence type="ECO:0000313" key="2">
    <source>
        <dbReference type="EMBL" id="SEE96423.1"/>
    </source>
</evidence>
<gene>
    <name evidence="2" type="ORF">SAMN04488554_3927</name>
</gene>
<feature type="domain" description="AbiEi antitoxin N-terminal" evidence="1">
    <location>
        <begin position="16"/>
        <end position="51"/>
    </location>
</feature>
<organism evidence="2 3">
    <name type="scientific">Ruania alba</name>
    <dbReference type="NCBI Taxonomy" id="648782"/>
    <lineage>
        <taxon>Bacteria</taxon>
        <taxon>Bacillati</taxon>
        <taxon>Actinomycetota</taxon>
        <taxon>Actinomycetes</taxon>
        <taxon>Micrococcales</taxon>
        <taxon>Ruaniaceae</taxon>
        <taxon>Ruania</taxon>
    </lineage>
</organism>
<dbReference type="AlphaFoldDB" id="A0A1H5N4G8"/>